<dbReference type="Proteomes" id="UP001500021">
    <property type="component" value="Unassembled WGS sequence"/>
</dbReference>
<protein>
    <recommendedName>
        <fullName evidence="4">Carbohydrate-binding family V/XII</fullName>
    </recommendedName>
</protein>
<accession>A0ABN1LAD5</accession>
<comment type="caution">
    <text evidence="2">The sequence shown here is derived from an EMBL/GenBank/DDBJ whole genome shotgun (WGS) entry which is preliminary data.</text>
</comment>
<proteinExistence type="predicted"/>
<reference evidence="2 3" key="1">
    <citation type="journal article" date="2019" name="Int. J. Syst. Evol. Microbiol.">
        <title>The Global Catalogue of Microorganisms (GCM) 10K type strain sequencing project: providing services to taxonomists for standard genome sequencing and annotation.</title>
        <authorList>
            <consortium name="The Broad Institute Genomics Platform"/>
            <consortium name="The Broad Institute Genome Sequencing Center for Infectious Disease"/>
            <person name="Wu L."/>
            <person name="Ma J."/>
        </authorList>
    </citation>
    <scope>NUCLEOTIDE SEQUENCE [LARGE SCALE GENOMIC DNA]</scope>
    <source>
        <strain evidence="2 3">JCM 15608</strain>
    </source>
</reference>
<evidence type="ECO:0008006" key="4">
    <source>
        <dbReference type="Google" id="ProtNLM"/>
    </source>
</evidence>
<evidence type="ECO:0000313" key="3">
    <source>
        <dbReference type="Proteomes" id="UP001500021"/>
    </source>
</evidence>
<dbReference type="EMBL" id="BAAAFA010000011">
    <property type="protein sequence ID" value="GAA0821937.1"/>
    <property type="molecule type" value="Genomic_DNA"/>
</dbReference>
<name>A0ABN1LAD5_9GAMM</name>
<feature type="compositionally biased region" description="Polar residues" evidence="1">
    <location>
        <begin position="660"/>
        <end position="673"/>
    </location>
</feature>
<dbReference type="RefSeq" id="WP_343818460.1">
    <property type="nucleotide sequence ID" value="NZ_BAAAFA010000011.1"/>
</dbReference>
<keyword evidence="3" id="KW-1185">Reference proteome</keyword>
<feature type="region of interest" description="Disordered" evidence="1">
    <location>
        <begin position="659"/>
        <end position="727"/>
    </location>
</feature>
<evidence type="ECO:0000256" key="1">
    <source>
        <dbReference type="SAM" id="MobiDB-lite"/>
    </source>
</evidence>
<organism evidence="2 3">
    <name type="scientific">Colwellia asteriadis</name>
    <dbReference type="NCBI Taxonomy" id="517723"/>
    <lineage>
        <taxon>Bacteria</taxon>
        <taxon>Pseudomonadati</taxon>
        <taxon>Pseudomonadota</taxon>
        <taxon>Gammaproteobacteria</taxon>
        <taxon>Alteromonadales</taxon>
        <taxon>Colwelliaceae</taxon>
        <taxon>Colwellia</taxon>
    </lineage>
</organism>
<sequence>MQNMIKRNTRGHWLKFVYLKFITFMLIGASSYSFAIDWPQELSGELGTIIVYQPQPEKLNGNILTGRAAMSLELPGKPEPIFGVFWFSSTISTDRSNDSAVISGISVTKVGWPDSKDAQEEKFTKFVEAELVSSSFTTSLSKLTASLTTAEKVSNSLAEIKNDPPNILFKEQLAVLLSFDGEAIFKDIEKSTYQRALNTPFAVVKVKNKEVYYLTSGSLWYQSTKVLGPWHITHTPPADLVAMMPKDDNEEDSTPVTKVPEVVTVTKPTELVVSDGKPQWTSLLGGKLLYVNNTETPWLRELSSGDMYLLLSGRWFKSKAIKGPWAFVRPDKLPKSFKDIPPDSDIGGLRTSVAGTDEAEQAVLDAQIPQTATIKRSEAKLTVEYDGKPKFVAIKGTDVEYAVNTNAQVLKINGKYYAVDNGVWFVSEQAQGSWQVADNIPESEIAQIPASSPVYNTTYVKVYSSTPEVVYVGYTPGYLWSYPYYGVPIYGTGWYYPPYYAGGWYYPRPPTWGLHVGYNPWTGWNVGVSWGGPFFRVGVSWGGGYHNHYRPCCGGFYGGYRGGHNTNINVNGNINIGNSVSIGNKNHIQRNIGNHVSNNKFTNSRVGTRHNNLYNRVENKQRNATKLKAKKNYQQGRVTTKRANNVFADKRGNVVRHENGQWQNRSNKSWSTIENKRPNTQINNQNIRKRNNGSFDRGSMNRDLRGRQMGNMQRGGQGRMQQMRRGR</sequence>
<gene>
    <name evidence="2" type="ORF">GCM10009111_29560</name>
</gene>
<evidence type="ECO:0000313" key="2">
    <source>
        <dbReference type="EMBL" id="GAA0821937.1"/>
    </source>
</evidence>